<dbReference type="KEGG" id="cbot:ATE48_07500"/>
<evidence type="ECO:0000313" key="2">
    <source>
        <dbReference type="Proteomes" id="UP000092498"/>
    </source>
</evidence>
<keyword evidence="2" id="KW-1185">Reference proteome</keyword>
<organism evidence="1 2">
    <name type="scientific">Candidatus Viadribacter manganicus</name>
    <dbReference type="NCBI Taxonomy" id="1759059"/>
    <lineage>
        <taxon>Bacteria</taxon>
        <taxon>Pseudomonadati</taxon>
        <taxon>Pseudomonadota</taxon>
        <taxon>Alphaproteobacteria</taxon>
        <taxon>Hyphomonadales</taxon>
        <taxon>Hyphomonadaceae</taxon>
        <taxon>Candidatus Viadribacter</taxon>
    </lineage>
</organism>
<sequence length="66" mass="7349">MSKFALFQAASAADKAWMIEIARIFGDREAGLARFHGRATGEPGSQLRVLYQGYVRTRDAYNAALR</sequence>
<dbReference type="Proteomes" id="UP000092498">
    <property type="component" value="Chromosome"/>
</dbReference>
<accession>A0A1B1AGT6</accession>
<dbReference type="RefSeq" id="WP_066769667.1">
    <property type="nucleotide sequence ID" value="NZ_CP013244.1"/>
</dbReference>
<dbReference type="AlphaFoldDB" id="A0A1B1AGT6"/>
<dbReference type="OrthoDB" id="7998376at2"/>
<name>A0A1B1AGT6_9PROT</name>
<reference evidence="1 2" key="1">
    <citation type="submission" date="2015-11" db="EMBL/GenBank/DDBJ databases">
        <title>Whole-Genome Sequence of Candidatus Oderbacter manganicum from the National Park Lower Oder Valley, Germany.</title>
        <authorList>
            <person name="Braun B."/>
            <person name="Liere K."/>
            <person name="Szewzyk U."/>
        </authorList>
    </citation>
    <scope>NUCLEOTIDE SEQUENCE [LARGE SCALE GENOMIC DNA]</scope>
    <source>
        <strain evidence="1 2">OTSz_A_272</strain>
    </source>
</reference>
<proteinExistence type="predicted"/>
<gene>
    <name evidence="1" type="ORF">ATE48_07500</name>
</gene>
<dbReference type="STRING" id="1759059.ATE48_07500"/>
<protein>
    <submittedName>
        <fullName evidence="1">Uncharacterized protein</fullName>
    </submittedName>
</protein>
<dbReference type="EMBL" id="CP013244">
    <property type="protein sequence ID" value="ANP45776.1"/>
    <property type="molecule type" value="Genomic_DNA"/>
</dbReference>
<evidence type="ECO:0000313" key="1">
    <source>
        <dbReference type="EMBL" id="ANP45776.1"/>
    </source>
</evidence>
<dbReference type="InParanoid" id="A0A1B1AGT6"/>